<dbReference type="Proteomes" id="UP001596977">
    <property type="component" value="Unassembled WGS sequence"/>
</dbReference>
<feature type="transmembrane region" description="Helical" evidence="4">
    <location>
        <begin position="344"/>
        <end position="366"/>
    </location>
</feature>
<accession>A0ABW3H6H3</accession>
<evidence type="ECO:0000256" key="4">
    <source>
        <dbReference type="SAM" id="Phobius"/>
    </source>
</evidence>
<keyword evidence="3 4" id="KW-0472">Membrane</keyword>
<feature type="transmembrane region" description="Helical" evidence="4">
    <location>
        <begin position="82"/>
        <end position="100"/>
    </location>
</feature>
<reference evidence="7" key="1">
    <citation type="journal article" date="2019" name="Int. J. Syst. Evol. Microbiol.">
        <title>The Global Catalogue of Microorganisms (GCM) 10K type strain sequencing project: providing services to taxonomists for standard genome sequencing and annotation.</title>
        <authorList>
            <consortium name="The Broad Institute Genomics Platform"/>
            <consortium name="The Broad Institute Genome Sequencing Center for Infectious Disease"/>
            <person name="Wu L."/>
            <person name="Ma J."/>
        </authorList>
    </citation>
    <scope>NUCLEOTIDE SEQUENCE [LARGE SCALE GENOMIC DNA]</scope>
    <source>
        <strain evidence="7">CCUG 62982</strain>
    </source>
</reference>
<feature type="transmembrane region" description="Helical" evidence="4">
    <location>
        <begin position="221"/>
        <end position="240"/>
    </location>
</feature>
<dbReference type="PANTHER" id="PTHR42910:SF1">
    <property type="entry name" value="MAJOR FACILITATOR SUPERFAMILY (MFS) PROFILE DOMAIN-CONTAINING PROTEIN"/>
    <property type="match status" value="1"/>
</dbReference>
<evidence type="ECO:0000256" key="2">
    <source>
        <dbReference type="ARBA" id="ARBA00022989"/>
    </source>
</evidence>
<sequence>MAMRSDANGSALTPALLLLMALACGSMSANLYYAQTLIDQIGPEIGLSHQMAGTITTLTQLGYGAGLALLVPLSDLVENKRLVLIATGGAILGCLGIALSGGAADFLAFSLLTGLCCCGAQVLVPLAAHLSAPERQGQSVGLVMSGLLTGVMLARPAASFIASLAGWRWVFFGSAGLLAVVALSLALMLPGRRPPRGPSYGAILASVVALAARHRQLRLRAIYQALMFGAFNLFWTAAPLTLLNDMGLSQRAVAAFALAGAGGVLVAPLAGWLSDRGLMRGTTLAGFAILALSFLAADAAVAAGSVLVFAVTAILVDGAVQMSQVTGQRIIFAIDPAARGRINAVYMTVMFGFGGLGSLIGTATYAAGGWHLSALAGAAMGGVALALMLAIDRPAKDGTADCGG</sequence>
<keyword evidence="7" id="KW-1185">Reference proteome</keyword>
<comment type="caution">
    <text evidence="6">The sequence shown here is derived from an EMBL/GenBank/DDBJ whole genome shotgun (WGS) entry which is preliminary data.</text>
</comment>
<dbReference type="PROSITE" id="PS51257">
    <property type="entry name" value="PROKAR_LIPOPROTEIN"/>
    <property type="match status" value="1"/>
</dbReference>
<dbReference type="RefSeq" id="WP_264944594.1">
    <property type="nucleotide sequence ID" value="NZ_JAPDRA010000005.1"/>
</dbReference>
<keyword evidence="2 4" id="KW-1133">Transmembrane helix</keyword>
<dbReference type="PANTHER" id="PTHR42910">
    <property type="entry name" value="TRANSPORTER SCO4007-RELATED"/>
    <property type="match status" value="1"/>
</dbReference>
<organism evidence="6 7">
    <name type="scientific">Sphingomonas canadensis</name>
    <dbReference type="NCBI Taxonomy" id="1219257"/>
    <lineage>
        <taxon>Bacteria</taxon>
        <taxon>Pseudomonadati</taxon>
        <taxon>Pseudomonadota</taxon>
        <taxon>Alphaproteobacteria</taxon>
        <taxon>Sphingomonadales</taxon>
        <taxon>Sphingomonadaceae</taxon>
        <taxon>Sphingomonas</taxon>
    </lineage>
</organism>
<feature type="transmembrane region" description="Helical" evidence="4">
    <location>
        <begin position="372"/>
        <end position="391"/>
    </location>
</feature>
<dbReference type="PROSITE" id="PS50850">
    <property type="entry name" value="MFS"/>
    <property type="match status" value="1"/>
</dbReference>
<protein>
    <submittedName>
        <fullName evidence="6">MFS transporter</fullName>
    </submittedName>
</protein>
<dbReference type="SUPFAM" id="SSF103473">
    <property type="entry name" value="MFS general substrate transporter"/>
    <property type="match status" value="1"/>
</dbReference>
<dbReference type="InterPro" id="IPR011701">
    <property type="entry name" value="MFS"/>
</dbReference>
<keyword evidence="1 4" id="KW-0812">Transmembrane</keyword>
<dbReference type="InterPro" id="IPR020846">
    <property type="entry name" value="MFS_dom"/>
</dbReference>
<gene>
    <name evidence="6" type="ORF">ACFQ1E_12040</name>
</gene>
<feature type="domain" description="Major facilitator superfamily (MFS) profile" evidence="5">
    <location>
        <begin position="16"/>
        <end position="396"/>
    </location>
</feature>
<dbReference type="InterPro" id="IPR036259">
    <property type="entry name" value="MFS_trans_sf"/>
</dbReference>
<dbReference type="Pfam" id="PF07690">
    <property type="entry name" value="MFS_1"/>
    <property type="match status" value="1"/>
</dbReference>
<feature type="transmembrane region" description="Helical" evidence="4">
    <location>
        <begin position="52"/>
        <end position="70"/>
    </location>
</feature>
<feature type="transmembrane region" description="Helical" evidence="4">
    <location>
        <begin position="106"/>
        <end position="128"/>
    </location>
</feature>
<dbReference type="Gene3D" id="1.20.1250.20">
    <property type="entry name" value="MFS general substrate transporter like domains"/>
    <property type="match status" value="1"/>
</dbReference>
<dbReference type="CDD" id="cd17324">
    <property type="entry name" value="MFS_NepI_like"/>
    <property type="match status" value="1"/>
</dbReference>
<dbReference type="EMBL" id="JBHTJG010000005">
    <property type="protein sequence ID" value="MFD0947071.1"/>
    <property type="molecule type" value="Genomic_DNA"/>
</dbReference>
<evidence type="ECO:0000313" key="6">
    <source>
        <dbReference type="EMBL" id="MFD0947071.1"/>
    </source>
</evidence>
<feature type="transmembrane region" description="Helical" evidence="4">
    <location>
        <begin position="169"/>
        <end position="189"/>
    </location>
</feature>
<evidence type="ECO:0000256" key="1">
    <source>
        <dbReference type="ARBA" id="ARBA00022692"/>
    </source>
</evidence>
<feature type="transmembrane region" description="Helical" evidence="4">
    <location>
        <begin position="252"/>
        <end position="270"/>
    </location>
</feature>
<evidence type="ECO:0000259" key="5">
    <source>
        <dbReference type="PROSITE" id="PS50850"/>
    </source>
</evidence>
<evidence type="ECO:0000313" key="7">
    <source>
        <dbReference type="Proteomes" id="UP001596977"/>
    </source>
</evidence>
<name>A0ABW3H6H3_9SPHN</name>
<proteinExistence type="predicted"/>
<evidence type="ECO:0000256" key="3">
    <source>
        <dbReference type="ARBA" id="ARBA00023136"/>
    </source>
</evidence>
<feature type="transmembrane region" description="Helical" evidence="4">
    <location>
        <begin position="302"/>
        <end position="323"/>
    </location>
</feature>
<feature type="transmembrane region" description="Helical" evidence="4">
    <location>
        <begin position="140"/>
        <end position="163"/>
    </location>
</feature>